<dbReference type="EMBL" id="DVFJ01000037">
    <property type="protein sequence ID" value="HIQ72701.1"/>
    <property type="molecule type" value="Genomic_DNA"/>
</dbReference>
<organism evidence="4 5">
    <name type="scientific">Candidatus Onthenecus intestinigallinarum</name>
    <dbReference type="NCBI Taxonomy" id="2840875"/>
    <lineage>
        <taxon>Bacteria</taxon>
        <taxon>Bacillati</taxon>
        <taxon>Bacillota</taxon>
        <taxon>Clostridia</taxon>
        <taxon>Eubacteriales</taxon>
        <taxon>Candidatus Onthenecus</taxon>
    </lineage>
</organism>
<feature type="transmembrane region" description="Helical" evidence="2">
    <location>
        <begin position="31"/>
        <end position="52"/>
    </location>
</feature>
<protein>
    <submittedName>
        <fullName evidence="4">DUF58 domain-containing protein</fullName>
    </submittedName>
</protein>
<name>A0A9D0ZBE4_9FIRM</name>
<dbReference type="InterPro" id="IPR002881">
    <property type="entry name" value="DUF58"/>
</dbReference>
<dbReference type="PANTHER" id="PTHR34351">
    <property type="entry name" value="SLR1927 PROTEIN-RELATED"/>
    <property type="match status" value="1"/>
</dbReference>
<evidence type="ECO:0000259" key="3">
    <source>
        <dbReference type="Pfam" id="PF01882"/>
    </source>
</evidence>
<accession>A0A9D0ZBE4</accession>
<dbReference type="AlphaFoldDB" id="A0A9D0ZBE4"/>
<feature type="domain" description="DUF58" evidence="3">
    <location>
        <begin position="190"/>
        <end position="389"/>
    </location>
</feature>
<feature type="compositionally biased region" description="Basic and acidic residues" evidence="1">
    <location>
        <begin position="175"/>
        <end position="185"/>
    </location>
</feature>
<keyword evidence="2" id="KW-0472">Membrane</keyword>
<dbReference type="Pfam" id="PF01882">
    <property type="entry name" value="DUF58"/>
    <property type="match status" value="1"/>
</dbReference>
<evidence type="ECO:0000256" key="1">
    <source>
        <dbReference type="SAM" id="MobiDB-lite"/>
    </source>
</evidence>
<gene>
    <name evidence="4" type="ORF">IAB73_10900</name>
</gene>
<dbReference type="Proteomes" id="UP000886887">
    <property type="component" value="Unassembled WGS sequence"/>
</dbReference>
<comment type="caution">
    <text evidence="4">The sequence shown here is derived from an EMBL/GenBank/DDBJ whole genome shotgun (WGS) entry which is preliminary data.</text>
</comment>
<evidence type="ECO:0000256" key="2">
    <source>
        <dbReference type="SAM" id="Phobius"/>
    </source>
</evidence>
<evidence type="ECO:0000313" key="4">
    <source>
        <dbReference type="EMBL" id="HIQ72701.1"/>
    </source>
</evidence>
<reference evidence="4" key="2">
    <citation type="journal article" date="2021" name="PeerJ">
        <title>Extensive microbial diversity within the chicken gut microbiome revealed by metagenomics and culture.</title>
        <authorList>
            <person name="Gilroy R."/>
            <person name="Ravi A."/>
            <person name="Getino M."/>
            <person name="Pursley I."/>
            <person name="Horton D.L."/>
            <person name="Alikhan N.F."/>
            <person name="Baker D."/>
            <person name="Gharbi K."/>
            <person name="Hall N."/>
            <person name="Watson M."/>
            <person name="Adriaenssens E.M."/>
            <person name="Foster-Nyarko E."/>
            <person name="Jarju S."/>
            <person name="Secka A."/>
            <person name="Antonio M."/>
            <person name="Oren A."/>
            <person name="Chaudhuri R.R."/>
            <person name="La Ragione R."/>
            <person name="Hildebrand F."/>
            <person name="Pallen M.J."/>
        </authorList>
    </citation>
    <scope>NUCLEOTIDE SEQUENCE</scope>
    <source>
        <strain evidence="4">ChiSxjej2B14-6234</strain>
    </source>
</reference>
<dbReference type="PANTHER" id="PTHR34351:SF2">
    <property type="entry name" value="DUF58 DOMAIN-CONTAINING PROTEIN"/>
    <property type="match status" value="1"/>
</dbReference>
<reference evidence="4" key="1">
    <citation type="submission" date="2020-10" db="EMBL/GenBank/DDBJ databases">
        <authorList>
            <person name="Gilroy R."/>
        </authorList>
    </citation>
    <scope>NUCLEOTIDE SEQUENCE</scope>
    <source>
        <strain evidence="4">ChiSxjej2B14-6234</strain>
    </source>
</reference>
<proteinExistence type="predicted"/>
<evidence type="ECO:0000313" key="5">
    <source>
        <dbReference type="Proteomes" id="UP000886887"/>
    </source>
</evidence>
<keyword evidence="2" id="KW-0812">Transmembrane</keyword>
<sequence length="390" mass="42481">MTARLAALLVAALSLLAAALSTGGALYFLFFLLLALAALLSLVSVTCAYALSRFSCELERARVIRGEEAVLLCTLQLRVPLPIAPLRLRVTPPGLDAEYEADVAARAFGRSVARHRFACPHVGVFSCGVRRVVFRDALGLFALSKGAGQGLLPLTVLPAVLQETPLRFSSDDSGDDKMARARDDATSPADVRAYQEGDELRRVHWKLSLRRRSLMVRTFEEPARPDALILMDCSPPAASGETALYMRDALCESAASLASVQLSASHIVRIPLSCARPRELAGDHAAHLPLILEGLAGASFDGTERFERVLMLETRRMRRTGSTAILTTHLSSRIADMIVTIRRMGPQVRLIYVHVNELTPEASLLLTRIECADIEVETVMLIDESEAVRA</sequence>
<keyword evidence="2" id="KW-1133">Transmembrane helix</keyword>
<feature type="region of interest" description="Disordered" evidence="1">
    <location>
        <begin position="170"/>
        <end position="189"/>
    </location>
</feature>